<evidence type="ECO:0000256" key="1">
    <source>
        <dbReference type="SAM" id="MobiDB-lite"/>
    </source>
</evidence>
<proteinExistence type="predicted"/>
<name>A0A812QP38_9DINO</name>
<comment type="caution">
    <text evidence="2">The sequence shown here is derived from an EMBL/GenBank/DDBJ whole genome shotgun (WGS) entry which is preliminary data.</text>
</comment>
<dbReference type="AlphaFoldDB" id="A0A812QP38"/>
<protein>
    <submittedName>
        <fullName evidence="2">GbsA protein</fullName>
    </submittedName>
</protein>
<sequence length="381" mass="42080">MWETRRGGQEQQAAREKHGQTSRAPSHNHGERWVLGKKRCPELRFVGNEKPTSWQFSGSLRECQGPPRPGRKDEQPPSIGATPALEAFRAAALGPAAQPSTGEDRRLTSLEMYTQNQVSELIYQQLLAKKEHSGIDAWYQEYVSEAWQKRNNLQKAAIERQAKSCGENTPMWVEALSAGTELAAEVFEVDKAERLRTEVSRDVVLELLESLSPKLCISYYARCGLGQIGMRAVVGVLWHFDTDAEVAGLCADSLRWAIAENEQNRKILLDLHVTEPADEKKSSLSFARVALGAFLVQAGKTPSREVAAATEVLRDPAVAVKLAACLLAAGDAWLKSPQGELSKEQLELRDLVPEVLQSASALSDTLKGNQVLADFQQLLKR</sequence>
<gene>
    <name evidence="2" type="primary">gbsA</name>
    <name evidence="2" type="ORF">SNEC2469_LOCUS10832</name>
</gene>
<dbReference type="Proteomes" id="UP000601435">
    <property type="component" value="Unassembled WGS sequence"/>
</dbReference>
<feature type="region of interest" description="Disordered" evidence="1">
    <location>
        <begin position="49"/>
        <end position="80"/>
    </location>
</feature>
<dbReference type="OrthoDB" id="310895at2759"/>
<dbReference type="EMBL" id="CAJNJA010017220">
    <property type="protein sequence ID" value="CAE7396882.1"/>
    <property type="molecule type" value="Genomic_DNA"/>
</dbReference>
<keyword evidence="3" id="KW-1185">Reference proteome</keyword>
<organism evidence="2 3">
    <name type="scientific">Symbiodinium necroappetens</name>
    <dbReference type="NCBI Taxonomy" id="1628268"/>
    <lineage>
        <taxon>Eukaryota</taxon>
        <taxon>Sar</taxon>
        <taxon>Alveolata</taxon>
        <taxon>Dinophyceae</taxon>
        <taxon>Suessiales</taxon>
        <taxon>Symbiodiniaceae</taxon>
        <taxon>Symbiodinium</taxon>
    </lineage>
</organism>
<accession>A0A812QP38</accession>
<evidence type="ECO:0000313" key="2">
    <source>
        <dbReference type="EMBL" id="CAE7396882.1"/>
    </source>
</evidence>
<feature type="compositionally biased region" description="Basic and acidic residues" evidence="1">
    <location>
        <begin position="1"/>
        <end position="19"/>
    </location>
</feature>
<feature type="region of interest" description="Disordered" evidence="1">
    <location>
        <begin position="1"/>
        <end position="35"/>
    </location>
</feature>
<evidence type="ECO:0000313" key="3">
    <source>
        <dbReference type="Proteomes" id="UP000601435"/>
    </source>
</evidence>
<reference evidence="2" key="1">
    <citation type="submission" date="2021-02" db="EMBL/GenBank/DDBJ databases">
        <authorList>
            <person name="Dougan E. K."/>
            <person name="Rhodes N."/>
            <person name="Thang M."/>
            <person name="Chan C."/>
        </authorList>
    </citation>
    <scope>NUCLEOTIDE SEQUENCE</scope>
</reference>